<feature type="transmembrane region" description="Helical" evidence="9">
    <location>
        <begin position="109"/>
        <end position="136"/>
    </location>
</feature>
<dbReference type="GO" id="GO:0004190">
    <property type="term" value="F:aspartic-type endopeptidase activity"/>
    <property type="evidence" value="ECO:0007669"/>
    <property type="project" value="UniProtKB-EC"/>
</dbReference>
<feature type="transmembrane region" description="Helical" evidence="9">
    <location>
        <begin position="55"/>
        <end position="72"/>
    </location>
</feature>
<accession>A0ABW4JMH7</accession>
<dbReference type="PANTHER" id="PTHR33695:SF1">
    <property type="entry name" value="LIPOPROTEIN SIGNAL PEPTIDASE"/>
    <property type="match status" value="1"/>
</dbReference>
<evidence type="ECO:0000256" key="8">
    <source>
        <dbReference type="ARBA" id="ARBA00023136"/>
    </source>
</evidence>
<comment type="pathway">
    <text evidence="9">Protein modification; lipoprotein biosynthesis (signal peptide cleavage).</text>
</comment>
<keyword evidence="3 9" id="KW-0645">Protease</keyword>
<organism evidence="12 13">
    <name type="scientific">Alicyclobacillus fodiniaquatilis</name>
    <dbReference type="NCBI Taxonomy" id="1661150"/>
    <lineage>
        <taxon>Bacteria</taxon>
        <taxon>Bacillati</taxon>
        <taxon>Bacillota</taxon>
        <taxon>Bacilli</taxon>
        <taxon>Bacillales</taxon>
        <taxon>Alicyclobacillaceae</taxon>
        <taxon>Alicyclobacillus</taxon>
    </lineage>
</organism>
<dbReference type="NCBIfam" id="TIGR00077">
    <property type="entry name" value="lspA"/>
    <property type="match status" value="1"/>
</dbReference>
<dbReference type="PROSITE" id="PS00855">
    <property type="entry name" value="SPASE_II"/>
    <property type="match status" value="1"/>
</dbReference>
<evidence type="ECO:0000256" key="9">
    <source>
        <dbReference type="HAMAP-Rule" id="MF_00161"/>
    </source>
</evidence>
<keyword evidence="8 9" id="KW-0472">Membrane</keyword>
<keyword evidence="7 9" id="KW-1133">Transmembrane helix</keyword>
<evidence type="ECO:0000256" key="11">
    <source>
        <dbReference type="RuleBase" id="RU004181"/>
    </source>
</evidence>
<dbReference type="RefSeq" id="WP_377945206.1">
    <property type="nucleotide sequence ID" value="NZ_JBHUCX010000092.1"/>
</dbReference>
<keyword evidence="2 9" id="KW-1003">Cell membrane</keyword>
<evidence type="ECO:0000256" key="2">
    <source>
        <dbReference type="ARBA" id="ARBA00022475"/>
    </source>
</evidence>
<evidence type="ECO:0000256" key="7">
    <source>
        <dbReference type="ARBA" id="ARBA00022989"/>
    </source>
</evidence>
<keyword evidence="6 9" id="KW-0378">Hydrolase</keyword>
<evidence type="ECO:0000256" key="3">
    <source>
        <dbReference type="ARBA" id="ARBA00022670"/>
    </source>
</evidence>
<feature type="transmembrane region" description="Helical" evidence="9">
    <location>
        <begin position="84"/>
        <end position="103"/>
    </location>
</feature>
<proteinExistence type="inferred from homology"/>
<comment type="function">
    <text evidence="9 10">This protein specifically catalyzes the removal of signal peptides from prolipoproteins.</text>
</comment>
<evidence type="ECO:0000313" key="13">
    <source>
        <dbReference type="Proteomes" id="UP001597079"/>
    </source>
</evidence>
<comment type="caution">
    <text evidence="12">The sequence shown here is derived from an EMBL/GenBank/DDBJ whole genome shotgun (WGS) entry which is preliminary data.</text>
</comment>
<dbReference type="Proteomes" id="UP001597079">
    <property type="component" value="Unassembled WGS sequence"/>
</dbReference>
<evidence type="ECO:0000256" key="10">
    <source>
        <dbReference type="RuleBase" id="RU000594"/>
    </source>
</evidence>
<evidence type="ECO:0000256" key="1">
    <source>
        <dbReference type="ARBA" id="ARBA00006139"/>
    </source>
</evidence>
<evidence type="ECO:0000313" key="12">
    <source>
        <dbReference type="EMBL" id="MFD1677299.1"/>
    </source>
</evidence>
<sequence>MYLVAIIIYALDQLLKWLIRAKLADGQGVTVIPGVLQIYHIQNTGGAFSILPNQIWLFVLVALVVIVAVIVISRKIHANTLTKIGLGLLLGGAIGNMTDRVLIHSVTDYVYFSIIHFPIFNLADASIDVGVLLLLIQSFRSSSRNGNENSKEDKS</sequence>
<name>A0ABW4JMH7_9BACL</name>
<dbReference type="InterPro" id="IPR001872">
    <property type="entry name" value="Peptidase_A8"/>
</dbReference>
<feature type="active site" evidence="9">
    <location>
        <position position="108"/>
    </location>
</feature>
<dbReference type="EC" id="3.4.23.36" evidence="9"/>
<evidence type="ECO:0000256" key="6">
    <source>
        <dbReference type="ARBA" id="ARBA00022801"/>
    </source>
</evidence>
<comment type="subcellular location">
    <subcellularLocation>
        <location evidence="9">Cell membrane</location>
        <topology evidence="9">Multi-pass membrane protein</topology>
    </subcellularLocation>
</comment>
<keyword evidence="13" id="KW-1185">Reference proteome</keyword>
<comment type="similarity">
    <text evidence="1 9 11">Belongs to the peptidase A8 family.</text>
</comment>
<dbReference type="PRINTS" id="PR00781">
    <property type="entry name" value="LIPOSIGPTASE"/>
</dbReference>
<dbReference type="Pfam" id="PF01252">
    <property type="entry name" value="Peptidase_A8"/>
    <property type="match status" value="1"/>
</dbReference>
<reference evidence="13" key="1">
    <citation type="journal article" date="2019" name="Int. J. Syst. Evol. Microbiol.">
        <title>The Global Catalogue of Microorganisms (GCM) 10K type strain sequencing project: providing services to taxonomists for standard genome sequencing and annotation.</title>
        <authorList>
            <consortium name="The Broad Institute Genomics Platform"/>
            <consortium name="The Broad Institute Genome Sequencing Center for Infectious Disease"/>
            <person name="Wu L."/>
            <person name="Ma J."/>
        </authorList>
    </citation>
    <scope>NUCLEOTIDE SEQUENCE [LARGE SCALE GENOMIC DNA]</scope>
    <source>
        <strain evidence="13">CGMCC 1.12286</strain>
    </source>
</reference>
<evidence type="ECO:0000256" key="4">
    <source>
        <dbReference type="ARBA" id="ARBA00022692"/>
    </source>
</evidence>
<comment type="caution">
    <text evidence="9">Lacks conserved residue(s) required for the propagation of feature annotation.</text>
</comment>
<evidence type="ECO:0000256" key="5">
    <source>
        <dbReference type="ARBA" id="ARBA00022750"/>
    </source>
</evidence>
<comment type="catalytic activity">
    <reaction evidence="9 10">
        <text>Release of signal peptides from bacterial membrane prolipoproteins. Hydrolyzes -Xaa-Yaa-Zaa-|-(S,diacylglyceryl)Cys-, in which Xaa is hydrophobic (preferably Leu), and Yaa (Ala or Ser) and Zaa (Gly or Ala) have small, neutral side chains.</text>
        <dbReference type="EC" id="3.4.23.36"/>
    </reaction>
</comment>
<protein>
    <recommendedName>
        <fullName evidence="9">Lipoprotein signal peptidase</fullName>
        <ecNumber evidence="9">3.4.23.36</ecNumber>
    </recommendedName>
    <alternativeName>
        <fullName evidence="9">Prolipoprotein signal peptidase</fullName>
    </alternativeName>
    <alternativeName>
        <fullName evidence="9">Signal peptidase II</fullName>
        <shortName evidence="9">SPase II</shortName>
    </alternativeName>
</protein>
<dbReference type="EMBL" id="JBHUCX010000092">
    <property type="protein sequence ID" value="MFD1677299.1"/>
    <property type="molecule type" value="Genomic_DNA"/>
</dbReference>
<gene>
    <name evidence="9 12" type="primary">lspA</name>
    <name evidence="12" type="ORF">ACFSB2_21740</name>
</gene>
<dbReference type="HAMAP" id="MF_00161">
    <property type="entry name" value="LspA"/>
    <property type="match status" value="1"/>
</dbReference>
<keyword evidence="4 9" id="KW-0812">Transmembrane</keyword>
<dbReference type="PANTHER" id="PTHR33695">
    <property type="entry name" value="LIPOPROTEIN SIGNAL PEPTIDASE"/>
    <property type="match status" value="1"/>
</dbReference>
<feature type="active site" evidence="9">
    <location>
        <position position="124"/>
    </location>
</feature>
<keyword evidence="5 9" id="KW-0064">Aspartyl protease</keyword>